<dbReference type="Proteomes" id="UP000284892">
    <property type="component" value="Unassembled WGS sequence"/>
</dbReference>
<reference evidence="2 3" key="1">
    <citation type="submission" date="2018-09" db="EMBL/GenBank/DDBJ databases">
        <title>Genomic Encyclopedia of Archaeal and Bacterial Type Strains, Phase II (KMG-II): from individual species to whole genera.</title>
        <authorList>
            <person name="Goeker M."/>
        </authorList>
    </citation>
    <scope>NUCLEOTIDE SEQUENCE [LARGE SCALE GENOMIC DNA]</scope>
    <source>
        <strain evidence="2 3">DSM 26283</strain>
    </source>
</reference>
<protein>
    <recommendedName>
        <fullName evidence="4">YD repeat-containing protein</fullName>
    </recommendedName>
</protein>
<dbReference type="EMBL" id="RAQJ01000001">
    <property type="protein sequence ID" value="RKE98919.1"/>
    <property type="molecule type" value="Genomic_DNA"/>
</dbReference>
<dbReference type="PROSITE" id="PS51257">
    <property type="entry name" value="PROKAR_LIPOPROTEIN"/>
    <property type="match status" value="1"/>
</dbReference>
<proteinExistence type="predicted"/>
<dbReference type="RefSeq" id="WP_120200101.1">
    <property type="nucleotide sequence ID" value="NZ_RAQJ01000001.1"/>
</dbReference>
<accession>A0A420DXH7</accession>
<feature type="chain" id="PRO_5019043354" description="YD repeat-containing protein" evidence="1">
    <location>
        <begin position="21"/>
        <end position="256"/>
    </location>
</feature>
<gene>
    <name evidence="2" type="ORF">BXY80_1014</name>
</gene>
<keyword evidence="1" id="KW-0732">Signal</keyword>
<keyword evidence="3" id="KW-1185">Reference proteome</keyword>
<dbReference type="OrthoDB" id="1417299at2"/>
<dbReference type="AlphaFoldDB" id="A0A420DXH7"/>
<evidence type="ECO:0008006" key="4">
    <source>
        <dbReference type="Google" id="ProtNLM"/>
    </source>
</evidence>
<evidence type="ECO:0000256" key="1">
    <source>
        <dbReference type="SAM" id="SignalP"/>
    </source>
</evidence>
<comment type="caution">
    <text evidence="2">The sequence shown here is derived from an EMBL/GenBank/DDBJ whole genome shotgun (WGS) entry which is preliminary data.</text>
</comment>
<evidence type="ECO:0000313" key="3">
    <source>
        <dbReference type="Proteomes" id="UP000284892"/>
    </source>
</evidence>
<evidence type="ECO:0000313" key="2">
    <source>
        <dbReference type="EMBL" id="RKE98919.1"/>
    </source>
</evidence>
<feature type="signal peptide" evidence="1">
    <location>
        <begin position="1"/>
        <end position="20"/>
    </location>
</feature>
<sequence length="256" mass="28782">MKLKFLSILCLILIAATSCDDSTSNEFMDANPDAVARYIKTITIVSAQDNEEDTTITINYDDNDRVSSITDGTETSLFVYENNQLSNVTDGGETMSVEELYESPYDAFETGEVINYDNNGNPQNLKFYETEYDWQSNSEVTTEYRAEIIYDAKPNPYFYTLQAAGAIHVMDNVDLNFGMNGVADIVQARMLFPLNNITKINYRDLNGNLLSDVTADFVYNSDNYPTSATVTGVNYDEVEGNETSVYAITYTYRPIN</sequence>
<name>A0A420DXH7_9FLAO</name>
<organism evidence="2 3">
    <name type="scientific">Ichthyenterobacterium magnum</name>
    <dbReference type="NCBI Taxonomy" id="1230530"/>
    <lineage>
        <taxon>Bacteria</taxon>
        <taxon>Pseudomonadati</taxon>
        <taxon>Bacteroidota</taxon>
        <taxon>Flavobacteriia</taxon>
        <taxon>Flavobacteriales</taxon>
        <taxon>Flavobacteriaceae</taxon>
        <taxon>Ichthyenterobacterium</taxon>
    </lineage>
</organism>